<organism evidence="2 3">
    <name type="scientific">Flavobacterium zepuense</name>
    <dbReference type="NCBI Taxonomy" id="2593302"/>
    <lineage>
        <taxon>Bacteria</taxon>
        <taxon>Pseudomonadati</taxon>
        <taxon>Bacteroidota</taxon>
        <taxon>Flavobacteriia</taxon>
        <taxon>Flavobacteriales</taxon>
        <taxon>Flavobacteriaceae</taxon>
        <taxon>Flavobacterium</taxon>
    </lineage>
</organism>
<comment type="caution">
    <text evidence="2">The sequence shown here is derived from an EMBL/GenBank/DDBJ whole genome shotgun (WGS) entry which is preliminary data.</text>
</comment>
<reference evidence="2 3" key="1">
    <citation type="submission" date="2019-07" db="EMBL/GenBank/DDBJ databases">
        <title>Flavobacterium sp. nov., isolated from glacier ice.</title>
        <authorList>
            <person name="Liu Q."/>
            <person name="Xin Y.-H."/>
        </authorList>
    </citation>
    <scope>NUCLEOTIDE SEQUENCE [LARGE SCALE GENOMIC DNA]</scope>
    <source>
        <strain evidence="2 3">ZT4R6</strain>
    </source>
</reference>
<dbReference type="RefSeq" id="WP_143374828.1">
    <property type="nucleotide sequence ID" value="NZ_VJVZ01000013.1"/>
</dbReference>
<keyword evidence="1" id="KW-0175">Coiled coil</keyword>
<accession>A0A552UW07</accession>
<sequence>MGLQPLQSEEEYQKATARIIELFNAEAGTAEEEELEKLLEQVTDYEEEHGIEAEEDEEEEV</sequence>
<name>A0A552UW07_9FLAO</name>
<dbReference type="Proteomes" id="UP000320643">
    <property type="component" value="Unassembled WGS sequence"/>
</dbReference>
<dbReference type="EMBL" id="VJVZ01000013">
    <property type="protein sequence ID" value="TRW22412.1"/>
    <property type="molecule type" value="Genomic_DNA"/>
</dbReference>
<evidence type="ECO:0000313" key="2">
    <source>
        <dbReference type="EMBL" id="TRW22412.1"/>
    </source>
</evidence>
<evidence type="ECO:0000313" key="3">
    <source>
        <dbReference type="Proteomes" id="UP000320643"/>
    </source>
</evidence>
<dbReference type="AlphaFoldDB" id="A0A552UW07"/>
<keyword evidence="3" id="KW-1185">Reference proteome</keyword>
<feature type="coiled-coil region" evidence="1">
    <location>
        <begin position="28"/>
        <end position="55"/>
    </location>
</feature>
<evidence type="ECO:0000256" key="1">
    <source>
        <dbReference type="SAM" id="Coils"/>
    </source>
</evidence>
<gene>
    <name evidence="2" type="ORF">FMM05_18080</name>
</gene>
<protein>
    <submittedName>
        <fullName evidence="2">Uncharacterized protein</fullName>
    </submittedName>
</protein>
<proteinExistence type="predicted"/>